<gene>
    <name evidence="10" type="ORF">GCM10023165_04210</name>
</gene>
<dbReference type="Pfam" id="PF02366">
    <property type="entry name" value="PMT"/>
    <property type="match status" value="1"/>
</dbReference>
<keyword evidence="7 8" id="KW-0472">Membrane</keyword>
<evidence type="ECO:0000313" key="11">
    <source>
        <dbReference type="Proteomes" id="UP001500975"/>
    </source>
</evidence>
<keyword evidence="4" id="KW-0808">Transferase</keyword>
<evidence type="ECO:0000256" key="3">
    <source>
        <dbReference type="ARBA" id="ARBA00022676"/>
    </source>
</evidence>
<keyword evidence="2" id="KW-1003">Cell membrane</keyword>
<feature type="transmembrane region" description="Helical" evidence="8">
    <location>
        <begin position="264"/>
        <end position="285"/>
    </location>
</feature>
<name>A0ABP8GVC6_9BURK</name>
<dbReference type="Proteomes" id="UP001500975">
    <property type="component" value="Unassembled WGS sequence"/>
</dbReference>
<evidence type="ECO:0000256" key="4">
    <source>
        <dbReference type="ARBA" id="ARBA00022679"/>
    </source>
</evidence>
<dbReference type="PANTHER" id="PTHR33908">
    <property type="entry name" value="MANNOSYLTRANSFERASE YKCB-RELATED"/>
    <property type="match status" value="1"/>
</dbReference>
<dbReference type="InterPro" id="IPR003342">
    <property type="entry name" value="ArnT-like_N"/>
</dbReference>
<evidence type="ECO:0000256" key="2">
    <source>
        <dbReference type="ARBA" id="ARBA00022475"/>
    </source>
</evidence>
<feature type="transmembrane region" description="Helical" evidence="8">
    <location>
        <begin position="219"/>
        <end position="237"/>
    </location>
</feature>
<feature type="domain" description="ArnT-like N-terminal" evidence="9">
    <location>
        <begin position="37"/>
        <end position="244"/>
    </location>
</feature>
<feature type="transmembrane region" description="Helical" evidence="8">
    <location>
        <begin position="89"/>
        <end position="108"/>
    </location>
</feature>
<feature type="transmembrane region" description="Helical" evidence="8">
    <location>
        <begin position="115"/>
        <end position="136"/>
    </location>
</feature>
<keyword evidence="6 8" id="KW-1133">Transmembrane helix</keyword>
<dbReference type="PANTHER" id="PTHR33908:SF3">
    <property type="entry name" value="UNDECAPRENYL PHOSPHATE-ALPHA-4-AMINO-4-DEOXY-L-ARABINOSE ARABINOSYL TRANSFERASE"/>
    <property type="match status" value="1"/>
</dbReference>
<dbReference type="InterPro" id="IPR050297">
    <property type="entry name" value="LipidA_mod_glycosyltrf_83"/>
</dbReference>
<accession>A0ABP8GVC6</accession>
<proteinExistence type="predicted"/>
<comment type="caution">
    <text evidence="10">The sequence shown here is derived from an EMBL/GenBank/DDBJ whole genome shotgun (WGS) entry which is preliminary data.</text>
</comment>
<dbReference type="RefSeq" id="WP_345535564.1">
    <property type="nucleotide sequence ID" value="NZ_BAABGJ010000002.1"/>
</dbReference>
<comment type="subcellular location">
    <subcellularLocation>
        <location evidence="1">Cell membrane</location>
        <topology evidence="1">Multi-pass membrane protein</topology>
    </subcellularLocation>
</comment>
<dbReference type="EMBL" id="BAABGJ010000002">
    <property type="protein sequence ID" value="GAA4330466.1"/>
    <property type="molecule type" value="Genomic_DNA"/>
</dbReference>
<feature type="transmembrane region" description="Helical" evidence="8">
    <location>
        <begin position="322"/>
        <end position="344"/>
    </location>
</feature>
<evidence type="ECO:0000256" key="6">
    <source>
        <dbReference type="ARBA" id="ARBA00022989"/>
    </source>
</evidence>
<evidence type="ECO:0000256" key="1">
    <source>
        <dbReference type="ARBA" id="ARBA00004651"/>
    </source>
</evidence>
<reference evidence="11" key="1">
    <citation type="journal article" date="2019" name="Int. J. Syst. Evol. Microbiol.">
        <title>The Global Catalogue of Microorganisms (GCM) 10K type strain sequencing project: providing services to taxonomists for standard genome sequencing and annotation.</title>
        <authorList>
            <consortium name="The Broad Institute Genomics Platform"/>
            <consortium name="The Broad Institute Genome Sequencing Center for Infectious Disease"/>
            <person name="Wu L."/>
            <person name="Ma J."/>
        </authorList>
    </citation>
    <scope>NUCLEOTIDE SEQUENCE [LARGE SCALE GENOMIC DNA]</scope>
    <source>
        <strain evidence="11">JCM 17804</strain>
    </source>
</reference>
<feature type="transmembrane region" description="Helical" evidence="8">
    <location>
        <begin position="297"/>
        <end position="316"/>
    </location>
</feature>
<evidence type="ECO:0000313" key="10">
    <source>
        <dbReference type="EMBL" id="GAA4330466.1"/>
    </source>
</evidence>
<evidence type="ECO:0000256" key="5">
    <source>
        <dbReference type="ARBA" id="ARBA00022692"/>
    </source>
</evidence>
<keyword evidence="11" id="KW-1185">Reference proteome</keyword>
<evidence type="ECO:0000256" key="7">
    <source>
        <dbReference type="ARBA" id="ARBA00023136"/>
    </source>
</evidence>
<feature type="transmembrane region" description="Helical" evidence="8">
    <location>
        <begin position="356"/>
        <end position="374"/>
    </location>
</feature>
<evidence type="ECO:0000256" key="8">
    <source>
        <dbReference type="SAM" id="Phobius"/>
    </source>
</evidence>
<keyword evidence="5 8" id="KW-0812">Transmembrane</keyword>
<evidence type="ECO:0000259" key="9">
    <source>
        <dbReference type="Pfam" id="PF02366"/>
    </source>
</evidence>
<protein>
    <submittedName>
        <fullName evidence="10">Glycosyltransferase family 39 protein</fullName>
    </submittedName>
</protein>
<organism evidence="10 11">
    <name type="scientific">Variovorax defluvii</name>
    <dbReference type="NCBI Taxonomy" id="913761"/>
    <lineage>
        <taxon>Bacteria</taxon>
        <taxon>Pseudomonadati</taxon>
        <taxon>Pseudomonadota</taxon>
        <taxon>Betaproteobacteria</taxon>
        <taxon>Burkholderiales</taxon>
        <taxon>Comamonadaceae</taxon>
        <taxon>Variovorax</taxon>
    </lineage>
</organism>
<sequence>MKTVRAGARPAEAVLVVACLFAWLSVTAWIRPLMSPDEGRYVGVAFEMLRSGDWLVPRLDGLPFFHKPPLFYWISAAAMWTMGCAEWPARLPSVIGATVAAGGLYLFLRRWADAAVAALAAVVLATMPFFFIAAQFANLDMLVAGCITATLLLAADAALAKAKGGHWRASLAGAFVFAGLGVLAKGLIGLVLPALIFLAWCVAIRRLRLAWLMAWPPGWALLVSIVVPWFAAVAWRHPGFLDYFVVTQHFRRFASTGFNGEHPFWFYLPVVGLFTLPWIGWLATVRRPASEARVPPSELDWLMGIWGVAILVFFSLPRSKLIGYVLPALPPLAYLIAKAAMVVAQHGGRWRRALRWTSALAAGACIAGLAWLAMQPGPVGHRLRLPPGEAVGASDQVIMLGAYDYELPFYWRLARPVLVLADWSPEAVLRHDDWRKELFEAGRFDPARSKALLIDLTHVRDALCVPHATWLVGAAVAPTVLPWLAQARRVAVDGDSAVWRFAGGAASDRDCLQRFEAVAP</sequence>
<keyword evidence="3" id="KW-0328">Glycosyltransferase</keyword>